<keyword evidence="3" id="KW-0813">Transport</keyword>
<name>A0A9Q0D1A3_9POAL</name>
<evidence type="ECO:0000256" key="1">
    <source>
        <dbReference type="ARBA" id="ARBA00004141"/>
    </source>
</evidence>
<keyword evidence="10" id="KW-1185">Reference proteome</keyword>
<dbReference type="OrthoDB" id="9999863at2759"/>
<dbReference type="Proteomes" id="UP001151287">
    <property type="component" value="Unassembled WGS sequence"/>
</dbReference>
<dbReference type="InterPro" id="IPR051143">
    <property type="entry name" value="TrkH_K-transport"/>
</dbReference>
<dbReference type="GO" id="GO:0098662">
    <property type="term" value="P:inorganic cation transmembrane transport"/>
    <property type="evidence" value="ECO:0007669"/>
    <property type="project" value="UniProtKB-ARBA"/>
</dbReference>
<evidence type="ECO:0000256" key="4">
    <source>
        <dbReference type="ARBA" id="ARBA00022692"/>
    </source>
</evidence>
<dbReference type="GO" id="GO:0030001">
    <property type="term" value="P:metal ion transport"/>
    <property type="evidence" value="ECO:0007669"/>
    <property type="project" value="UniProtKB-ARBA"/>
</dbReference>
<dbReference type="GO" id="GO:0008324">
    <property type="term" value="F:monoatomic cation transmembrane transporter activity"/>
    <property type="evidence" value="ECO:0007669"/>
    <property type="project" value="InterPro"/>
</dbReference>
<feature type="transmembrane region" description="Helical" evidence="8">
    <location>
        <begin position="317"/>
        <end position="337"/>
    </location>
</feature>
<proteinExistence type="inferred from homology"/>
<feature type="transmembrane region" description="Helical" evidence="8">
    <location>
        <begin position="32"/>
        <end position="61"/>
    </location>
</feature>
<feature type="transmembrane region" description="Helical" evidence="8">
    <location>
        <begin position="425"/>
        <end position="445"/>
    </location>
</feature>
<evidence type="ECO:0000256" key="3">
    <source>
        <dbReference type="ARBA" id="ARBA00022448"/>
    </source>
</evidence>
<feature type="transmembrane region" description="Helical" evidence="8">
    <location>
        <begin position="188"/>
        <end position="212"/>
    </location>
</feature>
<dbReference type="InterPro" id="IPR003445">
    <property type="entry name" value="Cat_transpt"/>
</dbReference>
<feature type="transmembrane region" description="Helical" evidence="8">
    <location>
        <begin position="261"/>
        <end position="288"/>
    </location>
</feature>
<dbReference type="Pfam" id="PF02386">
    <property type="entry name" value="TrkH"/>
    <property type="match status" value="1"/>
</dbReference>
<evidence type="ECO:0000256" key="5">
    <source>
        <dbReference type="ARBA" id="ARBA00022989"/>
    </source>
</evidence>
<keyword evidence="5 8" id="KW-1133">Transmembrane helix</keyword>
<sequence>MSTFNVKSSPYRSSSLQNANHSRYIGDLIRSIYYFLLFHVHAFWIQLVYFIFFSVLGFLLLKLFPMRDSNHASNLDLFFTSVSSTTVSSMDSIETESFSNSQLIVMTLLMLLGGEVFTSMLGLHVQNIKIKKELEIATQKPQVLELTTSHDPIPDLQNQIEMGTTNAKLFDIPQTPTNYLLKQNSVRYLSFLVLGYHMIMHFTGYTSILIYLNLFPSAKAILEGKRINLQTFSLFTVVSSFSNCGFVPTNENMIVFKGNSGLLLVVAAQVLLGNTMFASALRFVIWVLKKVTKRQEFEYMLRYHKDIGYDHLLPGSYALSVAVCVASFILVQLVLFCSMEWWSEGLEGLGSYQKLVAGLFMSVNSRHAGESVVDLSVVASAVLVLYVVMMYLPPYTCFLPMEEWHKVANNTPSEDNKKKISVWRWQNFLLSQLSYLAIFVILVCITERRQLQEDPLNFNVLNIVIEVISAYGNVGFSTGYSCKRRLRHDGMCKDAWTGFSGRWSAEGKVVLMVVMFSGKLKKFSLNGGKAWKLS</sequence>
<protein>
    <submittedName>
        <fullName evidence="9">Uncharacterized protein</fullName>
    </submittedName>
</protein>
<keyword evidence="6" id="KW-0406">Ion transport</keyword>
<dbReference type="GO" id="GO:0005886">
    <property type="term" value="C:plasma membrane"/>
    <property type="evidence" value="ECO:0007669"/>
    <property type="project" value="TreeGrafter"/>
</dbReference>
<accession>A0A9Q0D1A3</accession>
<comment type="subcellular location">
    <subcellularLocation>
        <location evidence="1">Membrane</location>
        <topology evidence="1">Multi-pass membrane protein</topology>
    </subcellularLocation>
</comment>
<evidence type="ECO:0000256" key="7">
    <source>
        <dbReference type="ARBA" id="ARBA00023136"/>
    </source>
</evidence>
<evidence type="ECO:0000256" key="2">
    <source>
        <dbReference type="ARBA" id="ARBA00010864"/>
    </source>
</evidence>
<feature type="transmembrane region" description="Helical" evidence="8">
    <location>
        <begin position="103"/>
        <end position="123"/>
    </location>
</feature>
<dbReference type="PANTHER" id="PTHR31064">
    <property type="entry name" value="POTASSIUM TRANSPORT PROTEIN DDB_G0292412-RELATED"/>
    <property type="match status" value="1"/>
</dbReference>
<feature type="transmembrane region" description="Helical" evidence="8">
    <location>
        <begin position="372"/>
        <end position="392"/>
    </location>
</feature>
<keyword evidence="4 8" id="KW-0812">Transmembrane</keyword>
<comment type="similarity">
    <text evidence="2">Belongs to the TrkH potassium transport family. HKT (TC 2.A.38.3) subfamily.</text>
</comment>
<dbReference type="AlphaFoldDB" id="A0A9Q0D1A3"/>
<evidence type="ECO:0000256" key="6">
    <source>
        <dbReference type="ARBA" id="ARBA00023065"/>
    </source>
</evidence>
<feature type="transmembrane region" description="Helical" evidence="8">
    <location>
        <begin position="232"/>
        <end position="249"/>
    </location>
</feature>
<dbReference type="PANTHER" id="PTHR31064:SF30">
    <property type="entry name" value="HIGH-AFFINITY POTASSIUM TRANSPORT PROTEIN-RELATED"/>
    <property type="match status" value="1"/>
</dbReference>
<gene>
    <name evidence="9" type="ORF">LUZ63_003181</name>
</gene>
<dbReference type="EMBL" id="JAMQYH010000001">
    <property type="protein sequence ID" value="KAJ1703402.1"/>
    <property type="molecule type" value="Genomic_DNA"/>
</dbReference>
<reference evidence="9" key="1">
    <citation type="journal article" date="2022" name="Cell">
        <title>Repeat-based holocentromeres influence genome architecture and karyotype evolution.</title>
        <authorList>
            <person name="Hofstatter P.G."/>
            <person name="Thangavel G."/>
            <person name="Lux T."/>
            <person name="Neumann P."/>
            <person name="Vondrak T."/>
            <person name="Novak P."/>
            <person name="Zhang M."/>
            <person name="Costa L."/>
            <person name="Castellani M."/>
            <person name="Scott A."/>
            <person name="Toegelov H."/>
            <person name="Fuchs J."/>
            <person name="Mata-Sucre Y."/>
            <person name="Dias Y."/>
            <person name="Vanzela A.L.L."/>
            <person name="Huettel B."/>
            <person name="Almeida C.C.S."/>
            <person name="Simkova H."/>
            <person name="Souza G."/>
            <person name="Pedrosa-Harand A."/>
            <person name="Macas J."/>
            <person name="Mayer K.F.X."/>
            <person name="Houben A."/>
            <person name="Marques A."/>
        </authorList>
    </citation>
    <scope>NUCLEOTIDE SEQUENCE</scope>
    <source>
        <strain evidence="9">RhyBre1mFocal</strain>
    </source>
</reference>
<evidence type="ECO:0000313" key="9">
    <source>
        <dbReference type="EMBL" id="KAJ1703402.1"/>
    </source>
</evidence>
<evidence type="ECO:0000313" key="10">
    <source>
        <dbReference type="Proteomes" id="UP001151287"/>
    </source>
</evidence>
<comment type="caution">
    <text evidence="9">The sequence shown here is derived from an EMBL/GenBank/DDBJ whole genome shotgun (WGS) entry which is preliminary data.</text>
</comment>
<keyword evidence="7 8" id="KW-0472">Membrane</keyword>
<organism evidence="9 10">
    <name type="scientific">Rhynchospora breviuscula</name>
    <dbReference type="NCBI Taxonomy" id="2022672"/>
    <lineage>
        <taxon>Eukaryota</taxon>
        <taxon>Viridiplantae</taxon>
        <taxon>Streptophyta</taxon>
        <taxon>Embryophyta</taxon>
        <taxon>Tracheophyta</taxon>
        <taxon>Spermatophyta</taxon>
        <taxon>Magnoliopsida</taxon>
        <taxon>Liliopsida</taxon>
        <taxon>Poales</taxon>
        <taxon>Cyperaceae</taxon>
        <taxon>Cyperoideae</taxon>
        <taxon>Rhynchosporeae</taxon>
        <taxon>Rhynchospora</taxon>
    </lineage>
</organism>
<evidence type="ECO:0000256" key="8">
    <source>
        <dbReference type="SAM" id="Phobius"/>
    </source>
</evidence>